<feature type="transmembrane region" description="Helical" evidence="7">
    <location>
        <begin position="170"/>
        <end position="198"/>
    </location>
</feature>
<evidence type="ECO:0000256" key="3">
    <source>
        <dbReference type="ARBA" id="ARBA00022519"/>
    </source>
</evidence>
<evidence type="ECO:0000256" key="1">
    <source>
        <dbReference type="ARBA" id="ARBA00004429"/>
    </source>
</evidence>
<feature type="transmembrane region" description="Helical" evidence="7">
    <location>
        <begin position="138"/>
        <end position="164"/>
    </location>
</feature>
<evidence type="ECO:0000256" key="2">
    <source>
        <dbReference type="ARBA" id="ARBA00022475"/>
    </source>
</evidence>
<evidence type="ECO:0000313" key="9">
    <source>
        <dbReference type="EMBL" id="AML51059.1"/>
    </source>
</evidence>
<comment type="subcellular location">
    <subcellularLocation>
        <location evidence="1 7">Cell inner membrane</location>
        <topology evidence="1 7">Multi-pass membrane protein</topology>
    </subcellularLocation>
</comment>
<feature type="transmembrane region" description="Helical" evidence="7">
    <location>
        <begin position="337"/>
        <end position="356"/>
    </location>
</feature>
<dbReference type="GO" id="GO:0022857">
    <property type="term" value="F:transmembrane transporter activity"/>
    <property type="evidence" value="ECO:0007669"/>
    <property type="project" value="UniProtKB-UniRule"/>
</dbReference>
<feature type="transmembrane region" description="Helical" evidence="7">
    <location>
        <begin position="362"/>
        <end position="388"/>
    </location>
</feature>
<keyword evidence="3 7" id="KW-0997">Cell inner membrane</keyword>
<dbReference type="STRING" id="1579316.RC74_07020"/>
<comment type="function">
    <text evidence="7">Part of the tripartite ATP-independent periplasmic (TRAP) transport system.</text>
</comment>
<dbReference type="AlphaFoldDB" id="A0A126V035"/>
<dbReference type="GO" id="GO:0005886">
    <property type="term" value="C:plasma membrane"/>
    <property type="evidence" value="ECO:0007669"/>
    <property type="project" value="UniProtKB-SubCell"/>
</dbReference>
<dbReference type="EMBL" id="CP014327">
    <property type="protein sequence ID" value="AML51059.1"/>
    <property type="molecule type" value="Genomic_DNA"/>
</dbReference>
<feature type="transmembrane region" description="Helical" evidence="7">
    <location>
        <begin position="12"/>
        <end position="37"/>
    </location>
</feature>
<evidence type="ECO:0000313" key="10">
    <source>
        <dbReference type="Proteomes" id="UP000070371"/>
    </source>
</evidence>
<dbReference type="PANTHER" id="PTHR33362">
    <property type="entry name" value="SIALIC ACID TRAP TRANSPORTER PERMEASE PROTEIN SIAT-RELATED"/>
    <property type="match status" value="1"/>
</dbReference>
<feature type="transmembrane region" description="Helical" evidence="7">
    <location>
        <begin position="277"/>
        <end position="301"/>
    </location>
</feature>
<keyword evidence="6 7" id="KW-0472">Membrane</keyword>
<sequence>MTILVSTLVGVFLVLLASGVWIGLSMMATGIVGLGVFRDLPVDKILGQSLFNTVSSTELLALPLFILMAEMLFRTRLSENMFSGLAPWTTRLPGRLLHINIVASTLFAAVSGSSAATTATVGRITLTELEKRGYDRDIALGSLAGASTIGFLIPPSLPMIIYGVLAEVSILQLFIAGIIPGLLLAFGFSLMTMALSIYRGTSKAGGESYTRKDRLQSIRNLGPITALIVLLIVGLYSGFASPTEAAALGVAGAMGLAALSGDLSFSTLRAAAVSTVYTSSMLALITSGGAFLSVAFNYLGIPTFVVGFVTDANLSPVGVVLVLLVLYLFLGCILDGMSMIVVTLPITLPAIIMAGWDPLWFGIFLVVTIEMAQLTPPVGFNLFVIQGITKEPMMRIARSVVPYFGVLLMLMALLIAVPDIVLWLPSKI</sequence>
<evidence type="ECO:0000256" key="7">
    <source>
        <dbReference type="RuleBase" id="RU369079"/>
    </source>
</evidence>
<feature type="domain" description="TRAP C4-dicarboxylate transport system permease DctM subunit" evidence="8">
    <location>
        <begin position="9"/>
        <end position="419"/>
    </location>
</feature>
<protein>
    <recommendedName>
        <fullName evidence="7">TRAP transporter large permease protein</fullName>
    </recommendedName>
</protein>
<dbReference type="OrthoDB" id="9790209at2"/>
<dbReference type="InterPro" id="IPR010656">
    <property type="entry name" value="DctM"/>
</dbReference>
<dbReference type="InterPro" id="IPR004681">
    <property type="entry name" value="TRAP_DctM"/>
</dbReference>
<dbReference type="PANTHER" id="PTHR33362:SF5">
    <property type="entry name" value="C4-DICARBOXYLATE TRAP TRANSPORTER LARGE PERMEASE PROTEIN DCTM"/>
    <property type="match status" value="1"/>
</dbReference>
<feature type="transmembrane region" description="Helical" evidence="7">
    <location>
        <begin position="313"/>
        <end position="330"/>
    </location>
</feature>
<comment type="similarity">
    <text evidence="7">Belongs to the TRAP transporter large permease family.</text>
</comment>
<accession>A0A126V035</accession>
<evidence type="ECO:0000259" key="8">
    <source>
        <dbReference type="Pfam" id="PF06808"/>
    </source>
</evidence>
<keyword evidence="5 7" id="KW-1133">Transmembrane helix</keyword>
<keyword evidence="10" id="KW-1185">Reference proteome</keyword>
<keyword evidence="4 7" id="KW-0812">Transmembrane</keyword>
<proteinExistence type="inferred from homology"/>
<feature type="transmembrane region" description="Helical" evidence="7">
    <location>
        <begin position="245"/>
        <end position="265"/>
    </location>
</feature>
<dbReference type="RefSeq" id="WP_039004000.1">
    <property type="nucleotide sequence ID" value="NZ_CP014327.1"/>
</dbReference>
<keyword evidence="2" id="KW-1003">Cell membrane</keyword>
<feature type="transmembrane region" description="Helical" evidence="7">
    <location>
        <begin position="49"/>
        <end position="73"/>
    </location>
</feature>
<dbReference type="Proteomes" id="UP000070371">
    <property type="component" value="Chromosome"/>
</dbReference>
<organism evidence="9 10">
    <name type="scientific">Falsihalocynthiibacter arcticus</name>
    <dbReference type="NCBI Taxonomy" id="1579316"/>
    <lineage>
        <taxon>Bacteria</taxon>
        <taxon>Pseudomonadati</taxon>
        <taxon>Pseudomonadota</taxon>
        <taxon>Alphaproteobacteria</taxon>
        <taxon>Rhodobacterales</taxon>
        <taxon>Roseobacteraceae</taxon>
        <taxon>Falsihalocynthiibacter</taxon>
    </lineage>
</organism>
<dbReference type="PIRSF" id="PIRSF006066">
    <property type="entry name" value="HI0050"/>
    <property type="match status" value="1"/>
</dbReference>
<gene>
    <name evidence="9" type="ORF">RC74_07020</name>
</gene>
<dbReference type="Pfam" id="PF06808">
    <property type="entry name" value="DctM"/>
    <property type="match status" value="1"/>
</dbReference>
<evidence type="ECO:0000256" key="6">
    <source>
        <dbReference type="ARBA" id="ARBA00023136"/>
    </source>
</evidence>
<evidence type="ECO:0000256" key="5">
    <source>
        <dbReference type="ARBA" id="ARBA00022989"/>
    </source>
</evidence>
<name>A0A126V035_9RHOB</name>
<keyword evidence="7" id="KW-0813">Transport</keyword>
<dbReference type="NCBIfam" id="TIGR00786">
    <property type="entry name" value="dctM"/>
    <property type="match status" value="1"/>
</dbReference>
<evidence type="ECO:0000256" key="4">
    <source>
        <dbReference type="ARBA" id="ARBA00022692"/>
    </source>
</evidence>
<reference evidence="9 10" key="1">
    <citation type="submission" date="2016-02" db="EMBL/GenBank/DDBJ databases">
        <title>Complete genome sequence of Halocynthiibacter arcticus PAMC 20958t from arctic marine sediment.</title>
        <authorList>
            <person name="Lee Y.M."/>
            <person name="Baek K."/>
            <person name="Lee H.K."/>
            <person name="Shin S.C."/>
        </authorList>
    </citation>
    <scope>NUCLEOTIDE SEQUENCE [LARGE SCALE GENOMIC DNA]</scope>
    <source>
        <strain evidence="9">PAMC 20958</strain>
    </source>
</reference>
<feature type="transmembrane region" description="Helical" evidence="7">
    <location>
        <begin position="218"/>
        <end position="239"/>
    </location>
</feature>
<dbReference type="KEGG" id="hat:RC74_07020"/>
<feature type="transmembrane region" description="Helical" evidence="7">
    <location>
        <begin position="400"/>
        <end position="424"/>
    </location>
</feature>
<feature type="transmembrane region" description="Helical" evidence="7">
    <location>
        <begin position="101"/>
        <end position="126"/>
    </location>
</feature>
<comment type="subunit">
    <text evidence="7">The complex comprises the extracytoplasmic solute receptor protein and the two transmembrane proteins.</text>
</comment>